<dbReference type="STRING" id="576131.SAMN05444486_102909"/>
<organism evidence="1 2">
    <name type="scientific">Lentibacter algarum</name>
    <dbReference type="NCBI Taxonomy" id="576131"/>
    <lineage>
        <taxon>Bacteria</taxon>
        <taxon>Pseudomonadati</taxon>
        <taxon>Pseudomonadota</taxon>
        <taxon>Alphaproteobacteria</taxon>
        <taxon>Rhodobacterales</taxon>
        <taxon>Roseobacteraceae</taxon>
        <taxon>Lentibacter</taxon>
    </lineage>
</organism>
<proteinExistence type="predicted"/>
<accession>A0A1H3L359</accession>
<sequence length="161" mass="17894">MGLVNPAIASEHWVLNSPDVLVSDANSAVFSRLEINATQDCKAVEFRLWAEIPTIHLTDEPNTDMLELAFAASDTILASQGRLIQIYEEFVPNTDIAHITLGAVNWDILEYIERLGENSMFTLSAHFLGGDIKNVWEISDLPIKLNQLRLDCKPDISGTLT</sequence>
<dbReference type="EMBL" id="FNPR01000002">
    <property type="protein sequence ID" value="SDY58686.1"/>
    <property type="molecule type" value="Genomic_DNA"/>
</dbReference>
<evidence type="ECO:0000313" key="1">
    <source>
        <dbReference type="EMBL" id="SDY58686.1"/>
    </source>
</evidence>
<protein>
    <submittedName>
        <fullName evidence="1">Uncharacterized protein</fullName>
    </submittedName>
</protein>
<dbReference type="Proteomes" id="UP000199026">
    <property type="component" value="Unassembled WGS sequence"/>
</dbReference>
<name>A0A1H3L359_9RHOB</name>
<evidence type="ECO:0000313" key="2">
    <source>
        <dbReference type="Proteomes" id="UP000199026"/>
    </source>
</evidence>
<keyword evidence="2" id="KW-1185">Reference proteome</keyword>
<dbReference type="AlphaFoldDB" id="A0A1H3L359"/>
<reference evidence="1 2" key="1">
    <citation type="submission" date="2016-10" db="EMBL/GenBank/DDBJ databases">
        <authorList>
            <person name="de Groot N.N."/>
        </authorList>
    </citation>
    <scope>NUCLEOTIDE SEQUENCE [LARGE SCALE GENOMIC DNA]</scope>
    <source>
        <strain evidence="1 2">DSM 24677</strain>
    </source>
</reference>
<dbReference type="OrthoDB" id="7862006at2"/>
<gene>
    <name evidence="1" type="ORF">SAMN05444486_102909</name>
</gene>